<comment type="cofactor">
    <cofactor evidence="1 16">
        <name>FAD</name>
        <dbReference type="ChEBI" id="CHEBI:57692"/>
    </cofactor>
</comment>
<dbReference type="InterPro" id="IPR016167">
    <property type="entry name" value="FAD-bd_PCMH_sub1"/>
</dbReference>
<dbReference type="GO" id="GO:0071949">
    <property type="term" value="F:FAD binding"/>
    <property type="evidence" value="ECO:0007669"/>
    <property type="project" value="InterPro"/>
</dbReference>
<dbReference type="GO" id="GO:0008762">
    <property type="term" value="F:UDP-N-acetylmuramate dehydrogenase activity"/>
    <property type="evidence" value="ECO:0007669"/>
    <property type="project" value="UniProtKB-UniRule"/>
</dbReference>
<dbReference type="Proteomes" id="UP000177190">
    <property type="component" value="Unassembled WGS sequence"/>
</dbReference>
<keyword evidence="11 16" id="KW-0573">Peptidoglycan synthesis</keyword>
<dbReference type="InterPro" id="IPR036635">
    <property type="entry name" value="MurB_C_sf"/>
</dbReference>
<dbReference type="SUPFAM" id="SSF56176">
    <property type="entry name" value="FAD-binding/transporter-associated domain-like"/>
    <property type="match status" value="1"/>
</dbReference>
<keyword evidence="7 16" id="KW-0285">Flavoprotein</keyword>
<keyword evidence="12 16" id="KW-0560">Oxidoreductase</keyword>
<dbReference type="HAMAP" id="MF_00037">
    <property type="entry name" value="MurB"/>
    <property type="match status" value="1"/>
</dbReference>
<keyword evidence="6 16" id="KW-0132">Cell division</keyword>
<feature type="domain" description="FAD-binding PCMH-type" evidence="17">
    <location>
        <begin position="28"/>
        <end position="195"/>
    </location>
</feature>
<dbReference type="InterPro" id="IPR006094">
    <property type="entry name" value="Oxid_FAD_bind_N"/>
</dbReference>
<dbReference type="EMBL" id="MHOM01000034">
    <property type="protein sequence ID" value="OGZ63471.1"/>
    <property type="molecule type" value="Genomic_DNA"/>
</dbReference>
<evidence type="ECO:0000313" key="18">
    <source>
        <dbReference type="EMBL" id="OGZ63471.1"/>
    </source>
</evidence>
<dbReference type="NCBIfam" id="NF010480">
    <property type="entry name" value="PRK13905.1"/>
    <property type="match status" value="1"/>
</dbReference>
<dbReference type="STRING" id="1802200.A2812_02685"/>
<dbReference type="PROSITE" id="PS51387">
    <property type="entry name" value="FAD_PCMH"/>
    <property type="match status" value="1"/>
</dbReference>
<dbReference type="InterPro" id="IPR036318">
    <property type="entry name" value="FAD-bd_PCMH-like_sf"/>
</dbReference>
<keyword evidence="13 16" id="KW-0131">Cell cycle</keyword>
<keyword evidence="10 16" id="KW-0133">Cell shape</keyword>
<dbReference type="EC" id="1.3.1.98" evidence="16"/>
<protein>
    <recommendedName>
        <fullName evidence="16">UDP-N-acetylenolpyruvoylglucosamine reductase</fullName>
        <ecNumber evidence="16">1.3.1.98</ecNumber>
    </recommendedName>
    <alternativeName>
        <fullName evidence="16">UDP-N-acetylmuramate dehydrogenase</fullName>
    </alternativeName>
</protein>
<dbReference type="Gene3D" id="3.30.43.10">
    <property type="entry name" value="Uridine Diphospho-n-acetylenolpyruvylglucosamine Reductase, domain 2"/>
    <property type="match status" value="1"/>
</dbReference>
<dbReference type="InterPro" id="IPR011601">
    <property type="entry name" value="MurB_C"/>
</dbReference>
<evidence type="ECO:0000256" key="8">
    <source>
        <dbReference type="ARBA" id="ARBA00022827"/>
    </source>
</evidence>
<comment type="similarity">
    <text evidence="16">Belongs to the MurB family.</text>
</comment>
<reference evidence="18 19" key="1">
    <citation type="journal article" date="2016" name="Nat. Commun.">
        <title>Thousands of microbial genomes shed light on interconnected biogeochemical processes in an aquifer system.</title>
        <authorList>
            <person name="Anantharaman K."/>
            <person name="Brown C.T."/>
            <person name="Hug L.A."/>
            <person name="Sharon I."/>
            <person name="Castelle C.J."/>
            <person name="Probst A.J."/>
            <person name="Thomas B.C."/>
            <person name="Singh A."/>
            <person name="Wilkins M.J."/>
            <person name="Karaoz U."/>
            <person name="Brodie E.L."/>
            <person name="Williams K.H."/>
            <person name="Hubbard S.S."/>
            <person name="Banfield J.F."/>
        </authorList>
    </citation>
    <scope>NUCLEOTIDE SEQUENCE [LARGE SCALE GENOMIC DNA]</scope>
</reference>
<dbReference type="InterPro" id="IPR003170">
    <property type="entry name" value="MurB"/>
</dbReference>
<evidence type="ECO:0000256" key="7">
    <source>
        <dbReference type="ARBA" id="ARBA00022630"/>
    </source>
</evidence>
<dbReference type="AlphaFoldDB" id="A0A1G2HML7"/>
<evidence type="ECO:0000256" key="1">
    <source>
        <dbReference type="ARBA" id="ARBA00001974"/>
    </source>
</evidence>
<dbReference type="InterPro" id="IPR016169">
    <property type="entry name" value="FAD-bd_PCMH_sub2"/>
</dbReference>
<dbReference type="GO" id="GO:0051301">
    <property type="term" value="P:cell division"/>
    <property type="evidence" value="ECO:0007669"/>
    <property type="project" value="UniProtKB-KW"/>
</dbReference>
<evidence type="ECO:0000256" key="5">
    <source>
        <dbReference type="ARBA" id="ARBA00022490"/>
    </source>
</evidence>
<feature type="active site" description="Proton donor" evidence="16">
    <location>
        <position position="224"/>
    </location>
</feature>
<dbReference type="Pfam" id="PF01565">
    <property type="entry name" value="FAD_binding_4"/>
    <property type="match status" value="1"/>
</dbReference>
<dbReference type="GO" id="GO:0009252">
    <property type="term" value="P:peptidoglycan biosynthetic process"/>
    <property type="evidence" value="ECO:0007669"/>
    <property type="project" value="UniProtKB-UniRule"/>
</dbReference>
<dbReference type="GO" id="GO:0071555">
    <property type="term" value="P:cell wall organization"/>
    <property type="evidence" value="ECO:0007669"/>
    <property type="project" value="UniProtKB-KW"/>
</dbReference>
<accession>A0A1G2HML7</accession>
<evidence type="ECO:0000256" key="15">
    <source>
        <dbReference type="ARBA" id="ARBA00048914"/>
    </source>
</evidence>
<feature type="active site" evidence="16">
    <location>
        <position position="316"/>
    </location>
</feature>
<gene>
    <name evidence="16" type="primary">murB</name>
    <name evidence="18" type="ORF">A2812_02685</name>
</gene>
<dbReference type="PANTHER" id="PTHR21071:SF4">
    <property type="entry name" value="UDP-N-ACETYLENOLPYRUVOYLGLUCOSAMINE REDUCTASE"/>
    <property type="match status" value="1"/>
</dbReference>
<evidence type="ECO:0000256" key="12">
    <source>
        <dbReference type="ARBA" id="ARBA00023002"/>
    </source>
</evidence>
<keyword evidence="5 16" id="KW-0963">Cytoplasm</keyword>
<comment type="function">
    <text evidence="2 16">Cell wall formation.</text>
</comment>
<evidence type="ECO:0000259" key="17">
    <source>
        <dbReference type="PROSITE" id="PS51387"/>
    </source>
</evidence>
<evidence type="ECO:0000256" key="3">
    <source>
        <dbReference type="ARBA" id="ARBA00004496"/>
    </source>
</evidence>
<keyword evidence="9 16" id="KW-0521">NADP</keyword>
<evidence type="ECO:0000256" key="11">
    <source>
        <dbReference type="ARBA" id="ARBA00022984"/>
    </source>
</evidence>
<evidence type="ECO:0000313" key="19">
    <source>
        <dbReference type="Proteomes" id="UP000177190"/>
    </source>
</evidence>
<evidence type="ECO:0000256" key="16">
    <source>
        <dbReference type="HAMAP-Rule" id="MF_00037"/>
    </source>
</evidence>
<sequence>MLKNSQKLSKFLPKLQKKVLLKNHTTFKIGGPAEYFFVADSKEDLISAVRTAKKMKMPVFIIGGGSNLLISEKGFRGLVIKMNIDDIIFHNNKVMAGAGVNLSKLAYLSADKGLSGLEWASGIPRATVGGAIYGHAQAFGAKMSDAVKSVEAINLKTRRIKIFSKNQCQFSLKNSVFKNKKNLAIVSAVLELRKNNKKEIKKLIRKFSVYRKKGHPLNFPSAGSVFVNPETKIKNKKILAKYPELAQFNEKGVISAGYLIQKSGLAGKKIGRAQISKLHCNFIINLGGAKAEDVFSLVKLAQKKVKNNFGIFLVPEVRFLGF</sequence>
<evidence type="ECO:0000256" key="4">
    <source>
        <dbReference type="ARBA" id="ARBA00004752"/>
    </source>
</evidence>
<dbReference type="UniPathway" id="UPA00219"/>
<dbReference type="GO" id="GO:0005829">
    <property type="term" value="C:cytosol"/>
    <property type="evidence" value="ECO:0007669"/>
    <property type="project" value="TreeGrafter"/>
</dbReference>
<keyword evidence="8 16" id="KW-0274">FAD</keyword>
<comment type="caution">
    <text evidence="16">Lacks conserved residue(s) required for the propagation of feature annotation.</text>
</comment>
<name>A0A1G2HML7_9BACT</name>
<organism evidence="18 19">
    <name type="scientific">Candidatus Staskawiczbacteria bacterium RIFCSPHIGHO2_01_FULL_36_16</name>
    <dbReference type="NCBI Taxonomy" id="1802200"/>
    <lineage>
        <taxon>Bacteria</taxon>
        <taxon>Candidatus Staskawicziibacteriota</taxon>
    </lineage>
</organism>
<evidence type="ECO:0000256" key="9">
    <source>
        <dbReference type="ARBA" id="ARBA00022857"/>
    </source>
</evidence>
<dbReference type="Gene3D" id="3.90.78.10">
    <property type="entry name" value="UDP-N-acetylenolpyruvoylglucosamine reductase, C-terminal domain"/>
    <property type="match status" value="1"/>
</dbReference>
<evidence type="ECO:0000256" key="6">
    <source>
        <dbReference type="ARBA" id="ARBA00022618"/>
    </source>
</evidence>
<dbReference type="NCBIfam" id="TIGR00179">
    <property type="entry name" value="murB"/>
    <property type="match status" value="1"/>
</dbReference>
<comment type="pathway">
    <text evidence="4 16">Cell wall biogenesis; peptidoglycan biosynthesis.</text>
</comment>
<dbReference type="Pfam" id="PF02873">
    <property type="entry name" value="MurB_C"/>
    <property type="match status" value="1"/>
</dbReference>
<comment type="catalytic activity">
    <reaction evidence="15 16">
        <text>UDP-N-acetyl-alpha-D-muramate + NADP(+) = UDP-N-acetyl-3-O-(1-carboxyvinyl)-alpha-D-glucosamine + NADPH + H(+)</text>
        <dbReference type="Rhea" id="RHEA:12248"/>
        <dbReference type="ChEBI" id="CHEBI:15378"/>
        <dbReference type="ChEBI" id="CHEBI:57783"/>
        <dbReference type="ChEBI" id="CHEBI:58349"/>
        <dbReference type="ChEBI" id="CHEBI:68483"/>
        <dbReference type="ChEBI" id="CHEBI:70757"/>
        <dbReference type="EC" id="1.3.1.98"/>
    </reaction>
</comment>
<evidence type="ECO:0000256" key="13">
    <source>
        <dbReference type="ARBA" id="ARBA00023306"/>
    </source>
</evidence>
<dbReference type="InterPro" id="IPR016166">
    <property type="entry name" value="FAD-bd_PCMH"/>
</dbReference>
<evidence type="ECO:0000256" key="10">
    <source>
        <dbReference type="ARBA" id="ARBA00022960"/>
    </source>
</evidence>
<keyword evidence="14 16" id="KW-0961">Cell wall biogenesis/degradation</keyword>
<dbReference type="Gene3D" id="3.30.465.10">
    <property type="match status" value="1"/>
</dbReference>
<comment type="subcellular location">
    <subcellularLocation>
        <location evidence="3 16">Cytoplasm</location>
    </subcellularLocation>
</comment>
<dbReference type="SUPFAM" id="SSF56194">
    <property type="entry name" value="Uridine diphospho-N-Acetylenolpyruvylglucosamine reductase, MurB, C-terminal domain"/>
    <property type="match status" value="1"/>
</dbReference>
<evidence type="ECO:0000256" key="2">
    <source>
        <dbReference type="ARBA" id="ARBA00003921"/>
    </source>
</evidence>
<evidence type="ECO:0000256" key="14">
    <source>
        <dbReference type="ARBA" id="ARBA00023316"/>
    </source>
</evidence>
<dbReference type="GO" id="GO:0008360">
    <property type="term" value="P:regulation of cell shape"/>
    <property type="evidence" value="ECO:0007669"/>
    <property type="project" value="UniProtKB-KW"/>
</dbReference>
<comment type="caution">
    <text evidence="18">The sequence shown here is derived from an EMBL/GenBank/DDBJ whole genome shotgun (WGS) entry which is preliminary data.</text>
</comment>
<dbReference type="PANTHER" id="PTHR21071">
    <property type="entry name" value="UDP-N-ACETYLENOLPYRUVOYLGLUCOSAMINE REDUCTASE"/>
    <property type="match status" value="1"/>
</dbReference>
<proteinExistence type="inferred from homology"/>